<accession>M1MY43</accession>
<dbReference type="HOGENOM" id="CLU_911692_0_0_9"/>
<dbReference type="Proteomes" id="UP000011728">
    <property type="component" value="Chromosome"/>
</dbReference>
<dbReference type="PATRIC" id="fig|931276.5.peg.5772"/>
<protein>
    <submittedName>
        <fullName evidence="1">Uncharacterized protein</fullName>
    </submittedName>
</protein>
<keyword evidence="2" id="KW-1185">Reference proteome</keyword>
<evidence type="ECO:0000313" key="2">
    <source>
        <dbReference type="Proteomes" id="UP000011728"/>
    </source>
</evidence>
<dbReference type="OrthoDB" id="1937617at2"/>
<sequence>MVTEFKNKEQLVLERSKKVKEELRYFFSEKDYDRLCRIFRDEAKGDDRLVVSNLVIKIKFKLRKIYKKLDQLYEDRKISKNTMKLNLTVGARDKYEKYIESLNEYIDNSEEIINHYGGMLVYSCIPLVDKYFSEHEIIQILGGSYTQAKRIKEYYNKKETGTESITDSFILHHVEYRWKKGRCKDLVDCPDWEMPLFNCVSSYMWKAINSSPKAREKMDNYFEDKFGELMSYTTFDSQGNVINVEKIYQNLTQNGLIRDYQGPFISELKQKNIFDNETIYKIKRIDNGVYSIIGEDKKEIARIYKKIG</sequence>
<name>M1MY43_9CLOT</name>
<dbReference type="RefSeq" id="WP_015395758.1">
    <property type="nucleotide sequence ID" value="NC_020291.1"/>
</dbReference>
<dbReference type="EMBL" id="CP004121">
    <property type="protein sequence ID" value="AGF59451.1"/>
    <property type="molecule type" value="Genomic_DNA"/>
</dbReference>
<dbReference type="AlphaFoldDB" id="M1MY43"/>
<proteinExistence type="predicted"/>
<reference evidence="1 2" key="1">
    <citation type="submission" date="2013-02" db="EMBL/GenBank/DDBJ databases">
        <title>Genome sequence of Clostridium saccharoperbutylacetonicum N1-4(HMT).</title>
        <authorList>
            <person name="Poehlein A."/>
            <person name="Daniel R."/>
        </authorList>
    </citation>
    <scope>NUCLEOTIDE SEQUENCE [LARGE SCALE GENOMIC DNA]</scope>
    <source>
        <strain evidence="2">N1-4(HMT)</strain>
    </source>
</reference>
<gene>
    <name evidence="1" type="ORF">Cspa_c57260</name>
</gene>
<evidence type="ECO:0000313" key="1">
    <source>
        <dbReference type="EMBL" id="AGF59451.1"/>
    </source>
</evidence>
<dbReference type="KEGG" id="csr:Cspa_c57260"/>
<organism evidence="1 2">
    <name type="scientific">Clostridium saccharoperbutylacetonicum N1-4(HMT)</name>
    <dbReference type="NCBI Taxonomy" id="931276"/>
    <lineage>
        <taxon>Bacteria</taxon>
        <taxon>Bacillati</taxon>
        <taxon>Bacillota</taxon>
        <taxon>Clostridia</taxon>
        <taxon>Eubacteriales</taxon>
        <taxon>Clostridiaceae</taxon>
        <taxon>Clostridium</taxon>
    </lineage>
</organism>